<accession>A0A7N0SZP3</accession>
<evidence type="ECO:0000256" key="7">
    <source>
        <dbReference type="SAM" id="MobiDB-lite"/>
    </source>
</evidence>
<dbReference type="PANTHER" id="PTHR31194:SF133">
    <property type="entry name" value="AP2_ERF DOMAIN-CONTAINING PROTEIN"/>
    <property type="match status" value="1"/>
</dbReference>
<dbReference type="PANTHER" id="PTHR31194">
    <property type="entry name" value="SHN SHINE , DNA BINDING / TRANSCRIPTION FACTOR"/>
    <property type="match status" value="1"/>
</dbReference>
<dbReference type="Gramene" id="Kaladp0015s0148.1.v1.1">
    <property type="protein sequence ID" value="Kaladp0015s0148.1.v1.1.CDS.1"/>
    <property type="gene ID" value="Kaladp0015s0148.v1.1"/>
</dbReference>
<dbReference type="InterPro" id="IPR001471">
    <property type="entry name" value="AP2/ERF_dom"/>
</dbReference>
<evidence type="ECO:0000256" key="1">
    <source>
        <dbReference type="ARBA" id="ARBA00004123"/>
    </source>
</evidence>
<dbReference type="FunFam" id="3.30.730.10:FF:000005">
    <property type="entry name" value="ethylene-responsive transcription factor RAP2-11"/>
    <property type="match status" value="1"/>
</dbReference>
<dbReference type="InterPro" id="IPR036955">
    <property type="entry name" value="AP2/ERF_dom_sf"/>
</dbReference>
<reference evidence="9" key="1">
    <citation type="submission" date="2021-01" db="UniProtKB">
        <authorList>
            <consortium name="EnsemblPlants"/>
        </authorList>
    </citation>
    <scope>IDENTIFICATION</scope>
</reference>
<dbReference type="EnsemblPlants" id="Kaladp0015s0148.1.v1.1">
    <property type="protein sequence ID" value="Kaladp0015s0148.1.v1.1.CDS.1"/>
    <property type="gene ID" value="Kaladp0015s0148.v1.1"/>
</dbReference>
<organism evidence="9 10">
    <name type="scientific">Kalanchoe fedtschenkoi</name>
    <name type="common">Lavender scallops</name>
    <name type="synonym">South American air plant</name>
    <dbReference type="NCBI Taxonomy" id="63787"/>
    <lineage>
        <taxon>Eukaryota</taxon>
        <taxon>Viridiplantae</taxon>
        <taxon>Streptophyta</taxon>
        <taxon>Embryophyta</taxon>
        <taxon>Tracheophyta</taxon>
        <taxon>Spermatophyta</taxon>
        <taxon>Magnoliopsida</taxon>
        <taxon>eudicotyledons</taxon>
        <taxon>Gunneridae</taxon>
        <taxon>Pentapetalae</taxon>
        <taxon>Saxifragales</taxon>
        <taxon>Crassulaceae</taxon>
        <taxon>Kalanchoe</taxon>
    </lineage>
</organism>
<dbReference type="SUPFAM" id="SSF54171">
    <property type="entry name" value="DNA-binding domain"/>
    <property type="match status" value="1"/>
</dbReference>
<dbReference type="InterPro" id="IPR050913">
    <property type="entry name" value="AP2/ERF_ERF"/>
</dbReference>
<keyword evidence="4" id="KW-0804">Transcription</keyword>
<evidence type="ECO:0000256" key="4">
    <source>
        <dbReference type="ARBA" id="ARBA00023163"/>
    </source>
</evidence>
<dbReference type="OMA" id="QMMGWID"/>
<proteinExistence type="inferred from homology"/>
<evidence type="ECO:0000313" key="9">
    <source>
        <dbReference type="EnsemblPlants" id="Kaladp0015s0148.1.v1.1.CDS.1"/>
    </source>
</evidence>
<dbReference type="Proteomes" id="UP000594263">
    <property type="component" value="Unplaced"/>
</dbReference>
<keyword evidence="5" id="KW-0539">Nucleus</keyword>
<dbReference type="SMART" id="SM00380">
    <property type="entry name" value="AP2"/>
    <property type="match status" value="1"/>
</dbReference>
<dbReference type="PRINTS" id="PR00367">
    <property type="entry name" value="ETHRSPELEMNT"/>
</dbReference>
<dbReference type="AlphaFoldDB" id="A0A7N0SZP3"/>
<protein>
    <recommendedName>
        <fullName evidence="8">AP2/ERF domain-containing protein</fullName>
    </recommendedName>
</protein>
<evidence type="ECO:0000256" key="3">
    <source>
        <dbReference type="ARBA" id="ARBA00023125"/>
    </source>
</evidence>
<dbReference type="Gene3D" id="3.30.730.10">
    <property type="entry name" value="AP2/ERF domain"/>
    <property type="match status" value="1"/>
</dbReference>
<evidence type="ECO:0000256" key="2">
    <source>
        <dbReference type="ARBA" id="ARBA00023015"/>
    </source>
</evidence>
<keyword evidence="2" id="KW-0805">Transcription regulation</keyword>
<evidence type="ECO:0000256" key="6">
    <source>
        <dbReference type="ARBA" id="ARBA00024343"/>
    </source>
</evidence>
<comment type="similarity">
    <text evidence="6">Belongs to the AP2/ERF transcription factor family. ERF subfamily.</text>
</comment>
<dbReference type="GO" id="GO:0003700">
    <property type="term" value="F:DNA-binding transcription factor activity"/>
    <property type="evidence" value="ECO:0007669"/>
    <property type="project" value="InterPro"/>
</dbReference>
<dbReference type="PROSITE" id="PS51032">
    <property type="entry name" value="AP2_ERF"/>
    <property type="match status" value="1"/>
</dbReference>
<dbReference type="GO" id="GO:0003677">
    <property type="term" value="F:DNA binding"/>
    <property type="evidence" value="ECO:0007669"/>
    <property type="project" value="UniProtKB-KW"/>
</dbReference>
<sequence>MAMGKAAVVGRRFVGVRQRPSGRWVAEIKDSCQRVRLWLGTYDTPEEAARAYDEAARALRGENARTNYPYSKRPCGSSVNSFGNGDGNHELSCSSLKAKLSKSLQSVMGRSSESSKSSKNRVSDPLTFASVFHLRGNGGPQQYRNDTIDKAVQPSIVVPSHEVNQSSSWDSSSLSDSSPDRVTIHSDTSGSDLTEKFFNIERLTCPNQTMNWGSMLLDNWQGEFTGNTESSRRKKFKVSSSVMVPPTFSSFPFNDVK</sequence>
<name>A0A7N0SZP3_KALFE</name>
<keyword evidence="10" id="KW-1185">Reference proteome</keyword>
<dbReference type="GO" id="GO:0005634">
    <property type="term" value="C:nucleus"/>
    <property type="evidence" value="ECO:0007669"/>
    <property type="project" value="UniProtKB-SubCell"/>
</dbReference>
<comment type="subcellular location">
    <subcellularLocation>
        <location evidence="1">Nucleus</location>
    </subcellularLocation>
</comment>
<evidence type="ECO:0000256" key="5">
    <source>
        <dbReference type="ARBA" id="ARBA00023242"/>
    </source>
</evidence>
<dbReference type="Pfam" id="PF00847">
    <property type="entry name" value="AP2"/>
    <property type="match status" value="1"/>
</dbReference>
<evidence type="ECO:0000313" key="10">
    <source>
        <dbReference type="Proteomes" id="UP000594263"/>
    </source>
</evidence>
<feature type="domain" description="AP2/ERF" evidence="8">
    <location>
        <begin position="12"/>
        <end position="69"/>
    </location>
</feature>
<dbReference type="CDD" id="cd00018">
    <property type="entry name" value="AP2"/>
    <property type="match status" value="1"/>
</dbReference>
<dbReference type="InterPro" id="IPR016177">
    <property type="entry name" value="DNA-bd_dom_sf"/>
</dbReference>
<feature type="compositionally biased region" description="Low complexity" evidence="7">
    <location>
        <begin position="166"/>
        <end position="177"/>
    </location>
</feature>
<evidence type="ECO:0000259" key="8">
    <source>
        <dbReference type="PROSITE" id="PS51032"/>
    </source>
</evidence>
<keyword evidence="3" id="KW-0238">DNA-binding</keyword>
<feature type="region of interest" description="Disordered" evidence="7">
    <location>
        <begin position="160"/>
        <end position="188"/>
    </location>
</feature>